<name>A0A3N2CW09_9ACTN</name>
<dbReference type="RefSeq" id="WP_170169807.1">
    <property type="nucleotide sequence ID" value="NZ_RKHO01000001.1"/>
</dbReference>
<evidence type="ECO:0000313" key="2">
    <source>
        <dbReference type="Proteomes" id="UP000281738"/>
    </source>
</evidence>
<gene>
    <name evidence="1" type="ORF">EDD33_2596</name>
</gene>
<reference evidence="1 2" key="1">
    <citation type="submission" date="2018-11" db="EMBL/GenBank/DDBJ databases">
        <title>Sequencing the genomes of 1000 actinobacteria strains.</title>
        <authorList>
            <person name="Klenk H.-P."/>
        </authorList>
    </citation>
    <scope>NUCLEOTIDE SEQUENCE [LARGE SCALE GENOMIC DNA]</scope>
    <source>
        <strain evidence="1 2">DSM 12652</strain>
    </source>
</reference>
<comment type="caution">
    <text evidence="1">The sequence shown here is derived from an EMBL/GenBank/DDBJ whole genome shotgun (WGS) entry which is preliminary data.</text>
</comment>
<protein>
    <submittedName>
        <fullName evidence="1">Uncharacterized protein</fullName>
    </submittedName>
</protein>
<dbReference type="AlphaFoldDB" id="A0A3N2CW09"/>
<dbReference type="Proteomes" id="UP000281738">
    <property type="component" value="Unassembled WGS sequence"/>
</dbReference>
<sequence>MTPLTHLHTGRIANTLVLVRTYADHTLTIEPLDADGRGTGECELTAQGVS</sequence>
<keyword evidence="2" id="KW-1185">Reference proteome</keyword>
<dbReference type="EMBL" id="RKHO01000001">
    <property type="protein sequence ID" value="ROR91721.1"/>
    <property type="molecule type" value="Genomic_DNA"/>
</dbReference>
<proteinExistence type="predicted"/>
<organism evidence="1 2">
    <name type="scientific">Nocardioides aurantiacus</name>
    <dbReference type="NCBI Taxonomy" id="86796"/>
    <lineage>
        <taxon>Bacteria</taxon>
        <taxon>Bacillati</taxon>
        <taxon>Actinomycetota</taxon>
        <taxon>Actinomycetes</taxon>
        <taxon>Propionibacteriales</taxon>
        <taxon>Nocardioidaceae</taxon>
        <taxon>Nocardioides</taxon>
    </lineage>
</organism>
<accession>A0A3N2CW09</accession>
<evidence type="ECO:0000313" key="1">
    <source>
        <dbReference type="EMBL" id="ROR91721.1"/>
    </source>
</evidence>